<dbReference type="InterPro" id="IPR023213">
    <property type="entry name" value="CAT-like_dom_sf"/>
</dbReference>
<protein>
    <submittedName>
        <fullName evidence="2">Uncharacterized protein</fullName>
    </submittedName>
</protein>
<organism evidence="2 3">
    <name type="scientific">Saprolegnia parasitica (strain CBS 223.65)</name>
    <dbReference type="NCBI Taxonomy" id="695850"/>
    <lineage>
        <taxon>Eukaryota</taxon>
        <taxon>Sar</taxon>
        <taxon>Stramenopiles</taxon>
        <taxon>Oomycota</taxon>
        <taxon>Saprolegniomycetes</taxon>
        <taxon>Saprolegniales</taxon>
        <taxon>Saprolegniaceae</taxon>
        <taxon>Saprolegnia</taxon>
    </lineage>
</organism>
<sequence length="312" mass="34355">MLQDAIRTALDGHPIFAGRLQWHTGKDHRAARLAIELDNDRCGIPFCTQESELHLDAVVLSSSATMWQARWPLSTIFANPTHASSVRAMIQQSTPLVYVTLTYLAHHSGSVLSFEFAHCLGDAASFYHFLLHNIVDWNGPYMHLHARLSSVTPSSSWLFVTPQASRPVARARGDLCVQGIAFWLSPDDIDALKALANFERASTNDVVSALCWQLVANQDATKTTYLRVVVNFRRMLCPPLPANTIGNMIYAVHVPPPPTVNVLALACRRAIDSAKLSAASEIAAVYKKAASWPKLYWHAPEGADVVVSTTLF</sequence>
<dbReference type="SUPFAM" id="SSF52777">
    <property type="entry name" value="CoA-dependent acyltransferases"/>
    <property type="match status" value="1"/>
</dbReference>
<dbReference type="Gene3D" id="3.30.559.10">
    <property type="entry name" value="Chloramphenicol acetyltransferase-like domain"/>
    <property type="match status" value="2"/>
</dbReference>
<dbReference type="VEuPathDB" id="FungiDB:SPRG_05940"/>
<dbReference type="PANTHER" id="PTHR31642">
    <property type="entry name" value="TRICHOTHECENE 3-O-ACETYLTRANSFERASE"/>
    <property type="match status" value="1"/>
</dbReference>
<name>A0A067CFX0_SAPPC</name>
<dbReference type="InterPro" id="IPR050317">
    <property type="entry name" value="Plant_Fungal_Acyltransferase"/>
</dbReference>
<accession>A0A067CFX0</accession>
<evidence type="ECO:0000313" key="3">
    <source>
        <dbReference type="Proteomes" id="UP000030745"/>
    </source>
</evidence>
<keyword evidence="3" id="KW-1185">Reference proteome</keyword>
<evidence type="ECO:0000313" key="2">
    <source>
        <dbReference type="EMBL" id="KDO29403.1"/>
    </source>
</evidence>
<reference evidence="2 3" key="1">
    <citation type="journal article" date="2013" name="PLoS Genet.">
        <title>Distinctive expansion of potential virulence genes in the genome of the oomycete fish pathogen Saprolegnia parasitica.</title>
        <authorList>
            <person name="Jiang R.H."/>
            <person name="de Bruijn I."/>
            <person name="Haas B.J."/>
            <person name="Belmonte R."/>
            <person name="Lobach L."/>
            <person name="Christie J."/>
            <person name="van den Ackerveken G."/>
            <person name="Bottin A."/>
            <person name="Bulone V."/>
            <person name="Diaz-Moreno S.M."/>
            <person name="Dumas B."/>
            <person name="Fan L."/>
            <person name="Gaulin E."/>
            <person name="Govers F."/>
            <person name="Grenville-Briggs L.J."/>
            <person name="Horner N.R."/>
            <person name="Levin J.Z."/>
            <person name="Mammella M."/>
            <person name="Meijer H.J."/>
            <person name="Morris P."/>
            <person name="Nusbaum C."/>
            <person name="Oome S."/>
            <person name="Phillips A.J."/>
            <person name="van Rooyen D."/>
            <person name="Rzeszutek E."/>
            <person name="Saraiva M."/>
            <person name="Secombes C.J."/>
            <person name="Seidl M.F."/>
            <person name="Snel B."/>
            <person name="Stassen J.H."/>
            <person name="Sykes S."/>
            <person name="Tripathy S."/>
            <person name="van den Berg H."/>
            <person name="Vega-Arreguin J.C."/>
            <person name="Wawra S."/>
            <person name="Young S.K."/>
            <person name="Zeng Q."/>
            <person name="Dieguez-Uribeondo J."/>
            <person name="Russ C."/>
            <person name="Tyler B.M."/>
            <person name="van West P."/>
        </authorList>
    </citation>
    <scope>NUCLEOTIDE SEQUENCE [LARGE SCALE GENOMIC DNA]</scope>
    <source>
        <strain evidence="2 3">CBS 223.65</strain>
    </source>
</reference>
<dbReference type="Proteomes" id="UP000030745">
    <property type="component" value="Unassembled WGS sequence"/>
</dbReference>
<dbReference type="RefSeq" id="XP_012199905.1">
    <property type="nucleotide sequence ID" value="XM_012344515.1"/>
</dbReference>
<dbReference type="STRING" id="695850.A0A067CFX0"/>
<dbReference type="OMA" id="KLYWHAP"/>
<dbReference type="GeneID" id="24128313"/>
<keyword evidence="1" id="KW-0808">Transferase</keyword>
<dbReference type="AlphaFoldDB" id="A0A067CFX0"/>
<dbReference type="KEGG" id="spar:SPRG_05940"/>
<gene>
    <name evidence="2" type="ORF">SPRG_05940</name>
</gene>
<evidence type="ECO:0000256" key="1">
    <source>
        <dbReference type="ARBA" id="ARBA00022679"/>
    </source>
</evidence>
<dbReference type="GO" id="GO:0016747">
    <property type="term" value="F:acyltransferase activity, transferring groups other than amino-acyl groups"/>
    <property type="evidence" value="ECO:0007669"/>
    <property type="project" value="TreeGrafter"/>
</dbReference>
<dbReference type="EMBL" id="KK583206">
    <property type="protein sequence ID" value="KDO29403.1"/>
    <property type="molecule type" value="Genomic_DNA"/>
</dbReference>
<dbReference type="PANTHER" id="PTHR31642:SF310">
    <property type="entry name" value="FATTY ALCOHOL:CAFFEOYL-COA ACYLTRANSFERASE"/>
    <property type="match status" value="1"/>
</dbReference>
<dbReference type="OrthoDB" id="1932220at2759"/>
<proteinExistence type="predicted"/>
<dbReference type="Pfam" id="PF02458">
    <property type="entry name" value="Transferase"/>
    <property type="match status" value="1"/>
</dbReference>
<dbReference type="GO" id="GO:0044550">
    <property type="term" value="P:secondary metabolite biosynthetic process"/>
    <property type="evidence" value="ECO:0007669"/>
    <property type="project" value="TreeGrafter"/>
</dbReference>